<dbReference type="AlphaFoldDB" id="A0A1H1JAU7"/>
<reference evidence="3" key="1">
    <citation type="submission" date="2016-10" db="EMBL/GenBank/DDBJ databases">
        <authorList>
            <person name="Varghese N."/>
            <person name="Submissions S."/>
        </authorList>
    </citation>
    <scope>NUCLEOTIDE SEQUENCE [LARGE SCALE GENOMIC DNA]</scope>
    <source>
        <strain evidence="3">BS3775</strain>
    </source>
</reference>
<dbReference type="Gene3D" id="3.90.1210.10">
    <property type="entry name" value="Antifreeze-like/N-acetylneuraminic acid synthase C-terminal domain"/>
    <property type="match status" value="1"/>
</dbReference>
<dbReference type="Pfam" id="PF16976">
    <property type="entry name" value="RcpC"/>
    <property type="match status" value="1"/>
</dbReference>
<dbReference type="InterPro" id="IPR031571">
    <property type="entry name" value="RcpC_dom"/>
</dbReference>
<feature type="region of interest" description="Disordered" evidence="1">
    <location>
        <begin position="290"/>
        <end position="317"/>
    </location>
</feature>
<dbReference type="CDD" id="cd11614">
    <property type="entry name" value="SAF_CpaB_FlgA_like"/>
    <property type="match status" value="1"/>
</dbReference>
<dbReference type="EMBL" id="FNKJ01000004">
    <property type="protein sequence ID" value="SDR47099.1"/>
    <property type="molecule type" value="Genomic_DNA"/>
</dbReference>
<dbReference type="SMART" id="SM00858">
    <property type="entry name" value="SAF"/>
    <property type="match status" value="1"/>
</dbReference>
<dbReference type="Pfam" id="PF08666">
    <property type="entry name" value="SAF"/>
    <property type="match status" value="1"/>
</dbReference>
<feature type="compositionally biased region" description="Low complexity" evidence="1">
    <location>
        <begin position="291"/>
        <end position="301"/>
    </location>
</feature>
<dbReference type="InterPro" id="IPR017592">
    <property type="entry name" value="Pilus_assmbl_Flp-typ_CpaB"/>
</dbReference>
<accession>A0A1H1JAU7</accession>
<dbReference type="InterPro" id="IPR013974">
    <property type="entry name" value="SAF"/>
</dbReference>
<dbReference type="Proteomes" id="UP000199570">
    <property type="component" value="Unassembled WGS sequence"/>
</dbReference>
<protein>
    <submittedName>
        <fullName evidence="2">Pilus assembly protein CpaB</fullName>
    </submittedName>
</protein>
<sequence>MNSRAILGLAGLSLVGAVIAGYWGFTLSRQPAAAPVVAQPQIVTPSPATPPAAAPQEEDTRQPVVVLLHDIAPFVQITAADVAVEKLRTAPAGSFTRLDQAIGRTPWRSLRAGTWLSDESFEAGSKLARMIRSDERALAVSVDEVINAGGQLAPGDYVDVLLFLRMDTINLQPSAQLVIPAVRVLGVGEQLGLSNDGQPTSPAYSNDEKLKQEQQRVSARTVLLAVPAPLVSRLMLATQAGVLRLAVRSADEKRLARYWAGESDSPVNLANANRELIQFNQLAMTAPPKPVVASAPAAPRKSGVEVIRGNELTQQTP</sequence>
<proteinExistence type="predicted"/>
<evidence type="ECO:0000313" key="2">
    <source>
        <dbReference type="EMBL" id="SDR47099.1"/>
    </source>
</evidence>
<organism evidence="2 3">
    <name type="scientific">Pseudomonas moorei</name>
    <dbReference type="NCBI Taxonomy" id="395599"/>
    <lineage>
        <taxon>Bacteria</taxon>
        <taxon>Pseudomonadati</taxon>
        <taxon>Pseudomonadota</taxon>
        <taxon>Gammaproteobacteria</taxon>
        <taxon>Pseudomonadales</taxon>
        <taxon>Pseudomonadaceae</taxon>
        <taxon>Pseudomonas</taxon>
    </lineage>
</organism>
<dbReference type="RefSeq" id="WP_090328754.1">
    <property type="nucleotide sequence ID" value="NZ_FNKJ01000004.1"/>
</dbReference>
<evidence type="ECO:0000313" key="3">
    <source>
        <dbReference type="Proteomes" id="UP000199570"/>
    </source>
</evidence>
<keyword evidence="3" id="KW-1185">Reference proteome</keyword>
<evidence type="ECO:0000256" key="1">
    <source>
        <dbReference type="SAM" id="MobiDB-lite"/>
    </source>
</evidence>
<dbReference type="NCBIfam" id="TIGR03177">
    <property type="entry name" value="pilus_cpaB"/>
    <property type="match status" value="1"/>
</dbReference>
<gene>
    <name evidence="2" type="ORF">SAMN04490195_6161</name>
</gene>
<name>A0A1H1JAU7_9PSED</name>
<dbReference type="OrthoDB" id="146902at2"/>